<gene>
    <name evidence="12" type="ORF">SAMN04515677_102206</name>
</gene>
<feature type="site" description="Deprotonates C-terminal active site Cys" evidence="9">
    <location>
        <position position="27"/>
    </location>
</feature>
<dbReference type="PROSITE" id="PS00194">
    <property type="entry name" value="THIOREDOXIN_1"/>
    <property type="match status" value="1"/>
</dbReference>
<evidence type="ECO:0000256" key="5">
    <source>
        <dbReference type="ARBA" id="ARBA00023157"/>
    </source>
</evidence>
<dbReference type="CDD" id="cd02947">
    <property type="entry name" value="TRX_family"/>
    <property type="match status" value="1"/>
</dbReference>
<dbReference type="Gene3D" id="3.40.30.10">
    <property type="entry name" value="Glutaredoxin"/>
    <property type="match status" value="1"/>
</dbReference>
<feature type="site" description="Contributes to redox potential value" evidence="9">
    <location>
        <position position="34"/>
    </location>
</feature>
<dbReference type="InterPro" id="IPR036249">
    <property type="entry name" value="Thioredoxin-like_sf"/>
</dbReference>
<dbReference type="STRING" id="1121325.SAMN04515677_102206"/>
<evidence type="ECO:0000256" key="3">
    <source>
        <dbReference type="ARBA" id="ARBA00022448"/>
    </source>
</evidence>
<dbReference type="PANTHER" id="PTHR45663">
    <property type="entry name" value="GEO12009P1"/>
    <property type="match status" value="1"/>
</dbReference>
<keyword evidence="13" id="KW-1185">Reference proteome</keyword>
<dbReference type="NCBIfam" id="TIGR01068">
    <property type="entry name" value="thioredoxin"/>
    <property type="match status" value="1"/>
</dbReference>
<name>A0A1G9KMV0_9FIRM</name>
<sequence>MENIVRVMNNDEFNSKIENGSGIAVVDFFATWCGPCKMLAPVFEEAANQAGSKANFVKIDIDQSMELARKYSVSTVPTIMIFKDGKPVETLVGFMPKEKLMEKVNMYL</sequence>
<dbReference type="PRINTS" id="PR00421">
    <property type="entry name" value="THIOREDOXIN"/>
</dbReference>
<dbReference type="PIRSF" id="PIRSF000077">
    <property type="entry name" value="Thioredoxin"/>
    <property type="match status" value="1"/>
</dbReference>
<keyword evidence="3" id="KW-0813">Transport</keyword>
<evidence type="ECO:0000313" key="13">
    <source>
        <dbReference type="Proteomes" id="UP000199068"/>
    </source>
</evidence>
<dbReference type="PROSITE" id="PS51352">
    <property type="entry name" value="THIOREDOXIN_2"/>
    <property type="match status" value="1"/>
</dbReference>
<dbReference type="PANTHER" id="PTHR45663:SF11">
    <property type="entry name" value="GEO12009P1"/>
    <property type="match status" value="1"/>
</dbReference>
<dbReference type="Proteomes" id="UP000199068">
    <property type="component" value="Unassembled WGS sequence"/>
</dbReference>
<evidence type="ECO:0000259" key="11">
    <source>
        <dbReference type="PROSITE" id="PS51352"/>
    </source>
</evidence>
<feature type="active site" description="Nucleophile" evidence="9">
    <location>
        <position position="36"/>
    </location>
</feature>
<protein>
    <recommendedName>
        <fullName evidence="2 7">Thioredoxin</fullName>
    </recommendedName>
</protein>
<feature type="site" description="Contributes to redox potential value" evidence="9">
    <location>
        <position position="35"/>
    </location>
</feature>
<dbReference type="GO" id="GO:0005829">
    <property type="term" value="C:cytosol"/>
    <property type="evidence" value="ECO:0007669"/>
    <property type="project" value="TreeGrafter"/>
</dbReference>
<evidence type="ECO:0000256" key="10">
    <source>
        <dbReference type="PIRSR" id="PIRSR000077-4"/>
    </source>
</evidence>
<dbReference type="InterPro" id="IPR005746">
    <property type="entry name" value="Thioredoxin"/>
</dbReference>
<evidence type="ECO:0000256" key="7">
    <source>
        <dbReference type="NCBIfam" id="TIGR01068"/>
    </source>
</evidence>
<dbReference type="FunFam" id="3.40.30.10:FF:000001">
    <property type="entry name" value="Thioredoxin"/>
    <property type="match status" value="1"/>
</dbReference>
<accession>A0A1G9KMV0</accession>
<evidence type="ECO:0000256" key="1">
    <source>
        <dbReference type="ARBA" id="ARBA00008987"/>
    </source>
</evidence>
<comment type="similarity">
    <text evidence="1 8">Belongs to the thioredoxin family.</text>
</comment>
<dbReference type="InterPro" id="IPR013766">
    <property type="entry name" value="Thioredoxin_domain"/>
</dbReference>
<proteinExistence type="inferred from homology"/>
<dbReference type="SUPFAM" id="SSF52833">
    <property type="entry name" value="Thioredoxin-like"/>
    <property type="match status" value="1"/>
</dbReference>
<keyword evidence="6 10" id="KW-0676">Redox-active center</keyword>
<evidence type="ECO:0000256" key="6">
    <source>
        <dbReference type="ARBA" id="ARBA00023284"/>
    </source>
</evidence>
<organism evidence="12 13">
    <name type="scientific">Romboutsia lituseburensis DSM 797</name>
    <dbReference type="NCBI Taxonomy" id="1121325"/>
    <lineage>
        <taxon>Bacteria</taxon>
        <taxon>Bacillati</taxon>
        <taxon>Bacillota</taxon>
        <taxon>Clostridia</taxon>
        <taxon>Peptostreptococcales</taxon>
        <taxon>Peptostreptococcaceae</taxon>
        <taxon>Romboutsia</taxon>
    </lineage>
</organism>
<feature type="active site" description="Nucleophile" evidence="9">
    <location>
        <position position="33"/>
    </location>
</feature>
<feature type="domain" description="Thioredoxin" evidence="11">
    <location>
        <begin position="1"/>
        <end position="108"/>
    </location>
</feature>
<evidence type="ECO:0000256" key="2">
    <source>
        <dbReference type="ARBA" id="ARBA00020570"/>
    </source>
</evidence>
<evidence type="ECO:0000256" key="9">
    <source>
        <dbReference type="PIRSR" id="PIRSR000077-1"/>
    </source>
</evidence>
<evidence type="ECO:0000256" key="4">
    <source>
        <dbReference type="ARBA" id="ARBA00022982"/>
    </source>
</evidence>
<feature type="disulfide bond" description="Redox-active" evidence="10">
    <location>
        <begin position="33"/>
        <end position="36"/>
    </location>
</feature>
<dbReference type="GO" id="GO:0015035">
    <property type="term" value="F:protein-disulfide reductase activity"/>
    <property type="evidence" value="ECO:0007669"/>
    <property type="project" value="UniProtKB-UniRule"/>
</dbReference>
<dbReference type="EMBL" id="FNGW01000002">
    <property type="protein sequence ID" value="SDL50926.1"/>
    <property type="molecule type" value="Genomic_DNA"/>
</dbReference>
<evidence type="ECO:0000256" key="8">
    <source>
        <dbReference type="PIRNR" id="PIRNR000077"/>
    </source>
</evidence>
<dbReference type="Pfam" id="PF00085">
    <property type="entry name" value="Thioredoxin"/>
    <property type="match status" value="1"/>
</dbReference>
<dbReference type="InterPro" id="IPR017937">
    <property type="entry name" value="Thioredoxin_CS"/>
</dbReference>
<dbReference type="GO" id="GO:0045454">
    <property type="term" value="P:cell redox homeostasis"/>
    <property type="evidence" value="ECO:0007669"/>
    <property type="project" value="TreeGrafter"/>
</dbReference>
<dbReference type="AlphaFoldDB" id="A0A1G9KMV0"/>
<keyword evidence="5 10" id="KW-1015">Disulfide bond</keyword>
<reference evidence="12 13" key="1">
    <citation type="submission" date="2016-10" db="EMBL/GenBank/DDBJ databases">
        <authorList>
            <person name="de Groot N.N."/>
        </authorList>
    </citation>
    <scope>NUCLEOTIDE SEQUENCE [LARGE SCALE GENOMIC DNA]</scope>
    <source>
        <strain evidence="12 13">DSM 797</strain>
    </source>
</reference>
<evidence type="ECO:0000313" key="12">
    <source>
        <dbReference type="EMBL" id="SDL50926.1"/>
    </source>
</evidence>
<keyword evidence="4" id="KW-0249">Electron transport</keyword>